<keyword evidence="2" id="KW-1185">Reference proteome</keyword>
<gene>
    <name evidence="1" type="ORF">GCM10023322_68550</name>
</gene>
<proteinExistence type="predicted"/>
<protein>
    <submittedName>
        <fullName evidence="1">Uncharacterized protein</fullName>
    </submittedName>
</protein>
<accession>A0ABP9SMJ8</accession>
<comment type="caution">
    <text evidence="1">The sequence shown here is derived from an EMBL/GenBank/DDBJ whole genome shotgun (WGS) entry which is preliminary data.</text>
</comment>
<dbReference type="RefSeq" id="WP_345636782.1">
    <property type="nucleotide sequence ID" value="NZ_BAABJQ010000029.1"/>
</dbReference>
<dbReference type="Proteomes" id="UP001501570">
    <property type="component" value="Unassembled WGS sequence"/>
</dbReference>
<evidence type="ECO:0000313" key="1">
    <source>
        <dbReference type="EMBL" id="GAA5197393.1"/>
    </source>
</evidence>
<sequence>MDDESARYIKNVLNLDLDEATRIDSSKAHDSLEEGQALLVAAFALLARRRFLNSEVRYIAGFVADVHTRLGSIGWASFLRDGQAAIRYALGEAMFAEVLESKSFLSTISPLLIELVRDLALTESEIDSLIEDADRCFTEARQHIR</sequence>
<evidence type="ECO:0000313" key="2">
    <source>
        <dbReference type="Proteomes" id="UP001501570"/>
    </source>
</evidence>
<reference evidence="2" key="1">
    <citation type="journal article" date="2019" name="Int. J. Syst. Evol. Microbiol.">
        <title>The Global Catalogue of Microorganisms (GCM) 10K type strain sequencing project: providing services to taxonomists for standard genome sequencing and annotation.</title>
        <authorList>
            <consortium name="The Broad Institute Genomics Platform"/>
            <consortium name="The Broad Institute Genome Sequencing Center for Infectious Disease"/>
            <person name="Wu L."/>
            <person name="Ma J."/>
        </authorList>
    </citation>
    <scope>NUCLEOTIDE SEQUENCE [LARGE SCALE GENOMIC DNA]</scope>
    <source>
        <strain evidence="2">JCM 18304</strain>
    </source>
</reference>
<name>A0ABP9SMJ8_9ACTN</name>
<dbReference type="EMBL" id="BAABJQ010000029">
    <property type="protein sequence ID" value="GAA5197393.1"/>
    <property type="molecule type" value="Genomic_DNA"/>
</dbReference>
<organism evidence="1 2">
    <name type="scientific">Rugosimonospora acidiphila</name>
    <dbReference type="NCBI Taxonomy" id="556531"/>
    <lineage>
        <taxon>Bacteria</taxon>
        <taxon>Bacillati</taxon>
        <taxon>Actinomycetota</taxon>
        <taxon>Actinomycetes</taxon>
        <taxon>Micromonosporales</taxon>
        <taxon>Micromonosporaceae</taxon>
        <taxon>Rugosimonospora</taxon>
    </lineage>
</organism>